<evidence type="ECO:0000313" key="2">
    <source>
        <dbReference type="EMBL" id="OJA11461.1"/>
    </source>
</evidence>
<name>A0A1J8PRC9_9AGAM</name>
<sequence>MSISTVSPKQHSPAQLKKPDINKKSKLQKHLEAEEKNPKMNDF</sequence>
<feature type="compositionally biased region" description="Polar residues" evidence="1">
    <location>
        <begin position="1"/>
        <end position="13"/>
    </location>
</feature>
<dbReference type="EMBL" id="LVVM01005065">
    <property type="protein sequence ID" value="OJA11461.1"/>
    <property type="molecule type" value="Genomic_DNA"/>
</dbReference>
<feature type="non-terminal residue" evidence="2">
    <location>
        <position position="43"/>
    </location>
</feature>
<evidence type="ECO:0000256" key="1">
    <source>
        <dbReference type="SAM" id="MobiDB-lite"/>
    </source>
</evidence>
<comment type="caution">
    <text evidence="2">The sequence shown here is derived from an EMBL/GenBank/DDBJ whole genome shotgun (WGS) entry which is preliminary data.</text>
</comment>
<gene>
    <name evidence="2" type="ORF">AZE42_12628</name>
</gene>
<dbReference type="AlphaFoldDB" id="A0A1J8PRC9"/>
<dbReference type="Proteomes" id="UP000183567">
    <property type="component" value="Unassembled WGS sequence"/>
</dbReference>
<feature type="compositionally biased region" description="Basic and acidic residues" evidence="1">
    <location>
        <begin position="17"/>
        <end position="43"/>
    </location>
</feature>
<keyword evidence="3" id="KW-1185">Reference proteome</keyword>
<evidence type="ECO:0000313" key="3">
    <source>
        <dbReference type="Proteomes" id="UP000183567"/>
    </source>
</evidence>
<accession>A0A1J8PRC9</accession>
<feature type="region of interest" description="Disordered" evidence="1">
    <location>
        <begin position="1"/>
        <end position="43"/>
    </location>
</feature>
<protein>
    <submittedName>
        <fullName evidence="2">Uncharacterized protein</fullName>
    </submittedName>
</protein>
<reference evidence="2 3" key="1">
    <citation type="submission" date="2016-03" db="EMBL/GenBank/DDBJ databases">
        <title>Comparative genomics of the ectomycorrhizal sister species Rhizopogon vinicolor and Rhizopogon vesiculosus (Basidiomycota: Boletales) reveals a divergence of the mating type B locus.</title>
        <authorList>
            <person name="Mujic A.B."/>
            <person name="Kuo A."/>
            <person name="Tritt A."/>
            <person name="Lipzen A."/>
            <person name="Chen C."/>
            <person name="Johnson J."/>
            <person name="Sharma A."/>
            <person name="Barry K."/>
            <person name="Grigoriev I.V."/>
            <person name="Spatafora J.W."/>
        </authorList>
    </citation>
    <scope>NUCLEOTIDE SEQUENCE [LARGE SCALE GENOMIC DNA]</scope>
    <source>
        <strain evidence="2 3">AM-OR11-056</strain>
    </source>
</reference>
<proteinExistence type="predicted"/>
<organism evidence="2 3">
    <name type="scientific">Rhizopogon vesiculosus</name>
    <dbReference type="NCBI Taxonomy" id="180088"/>
    <lineage>
        <taxon>Eukaryota</taxon>
        <taxon>Fungi</taxon>
        <taxon>Dikarya</taxon>
        <taxon>Basidiomycota</taxon>
        <taxon>Agaricomycotina</taxon>
        <taxon>Agaricomycetes</taxon>
        <taxon>Agaricomycetidae</taxon>
        <taxon>Boletales</taxon>
        <taxon>Suillineae</taxon>
        <taxon>Rhizopogonaceae</taxon>
        <taxon>Rhizopogon</taxon>
    </lineage>
</organism>